<evidence type="ECO:0000256" key="1">
    <source>
        <dbReference type="ARBA" id="ARBA00004141"/>
    </source>
</evidence>
<dbReference type="Proteomes" id="UP000005237">
    <property type="component" value="Unassembled WGS sequence"/>
</dbReference>
<keyword evidence="2 5" id="KW-0812">Transmembrane</keyword>
<dbReference type="Pfam" id="PF10292">
    <property type="entry name" value="7TM_GPCR_Srab"/>
    <property type="match status" value="1"/>
</dbReference>
<protein>
    <submittedName>
        <fullName evidence="6">Uncharacterized protein</fullName>
    </submittedName>
</protein>
<accession>A0A8R1DYF3</accession>
<name>A0A8R1DYF3_CAEJA</name>
<dbReference type="EnsemblMetazoa" id="CJA15312.1">
    <property type="protein sequence ID" value="CJA15312.1"/>
    <property type="gene ID" value="WBGene00134516"/>
</dbReference>
<keyword evidence="7" id="KW-1185">Reference proteome</keyword>
<sequence length="103" mass="11776">MIERGFATCYSGSYEHGHTATGVVIATCQILGSLLLMLSVFHEYDFYAPHYYCSARRLLDNYRNYNLIIEHFRLDATLGYHSRGLYNCATNFGKEHQSVLVEG</sequence>
<reference evidence="7" key="1">
    <citation type="submission" date="2010-08" db="EMBL/GenBank/DDBJ databases">
        <authorList>
            <consortium name="Caenorhabditis japonica Sequencing Consortium"/>
            <person name="Wilson R.K."/>
        </authorList>
    </citation>
    <scope>NUCLEOTIDE SEQUENCE [LARGE SCALE GENOMIC DNA]</scope>
    <source>
        <strain evidence="7">DF5081</strain>
    </source>
</reference>
<proteinExistence type="predicted"/>
<keyword evidence="4 5" id="KW-0472">Membrane</keyword>
<evidence type="ECO:0000256" key="5">
    <source>
        <dbReference type="SAM" id="Phobius"/>
    </source>
</evidence>
<organism evidence="6 7">
    <name type="scientific">Caenorhabditis japonica</name>
    <dbReference type="NCBI Taxonomy" id="281687"/>
    <lineage>
        <taxon>Eukaryota</taxon>
        <taxon>Metazoa</taxon>
        <taxon>Ecdysozoa</taxon>
        <taxon>Nematoda</taxon>
        <taxon>Chromadorea</taxon>
        <taxon>Rhabditida</taxon>
        <taxon>Rhabditina</taxon>
        <taxon>Rhabditomorpha</taxon>
        <taxon>Rhabditoidea</taxon>
        <taxon>Rhabditidae</taxon>
        <taxon>Peloderinae</taxon>
        <taxon>Caenorhabditis</taxon>
    </lineage>
</organism>
<evidence type="ECO:0000256" key="4">
    <source>
        <dbReference type="ARBA" id="ARBA00023136"/>
    </source>
</evidence>
<evidence type="ECO:0000313" key="7">
    <source>
        <dbReference type="Proteomes" id="UP000005237"/>
    </source>
</evidence>
<dbReference type="InterPro" id="IPR019408">
    <property type="entry name" value="7TM_GPCR_serpentine_rcpt_Srab"/>
</dbReference>
<dbReference type="GO" id="GO:0016020">
    <property type="term" value="C:membrane"/>
    <property type="evidence" value="ECO:0007669"/>
    <property type="project" value="UniProtKB-SubCell"/>
</dbReference>
<evidence type="ECO:0000256" key="2">
    <source>
        <dbReference type="ARBA" id="ARBA00022692"/>
    </source>
</evidence>
<feature type="transmembrane region" description="Helical" evidence="5">
    <location>
        <begin position="20"/>
        <end position="41"/>
    </location>
</feature>
<evidence type="ECO:0000256" key="3">
    <source>
        <dbReference type="ARBA" id="ARBA00022989"/>
    </source>
</evidence>
<comment type="subcellular location">
    <subcellularLocation>
        <location evidence="1">Membrane</location>
        <topology evidence="1">Multi-pass membrane protein</topology>
    </subcellularLocation>
</comment>
<reference evidence="6" key="2">
    <citation type="submission" date="2022-06" db="UniProtKB">
        <authorList>
            <consortium name="EnsemblMetazoa"/>
        </authorList>
    </citation>
    <scope>IDENTIFICATION</scope>
    <source>
        <strain evidence="6">DF5081</strain>
    </source>
</reference>
<keyword evidence="3 5" id="KW-1133">Transmembrane helix</keyword>
<evidence type="ECO:0000313" key="6">
    <source>
        <dbReference type="EnsemblMetazoa" id="CJA15312.1"/>
    </source>
</evidence>
<dbReference type="AlphaFoldDB" id="A0A8R1DYF3"/>